<evidence type="ECO:0000313" key="2">
    <source>
        <dbReference type="RefSeq" id="XP_075078593.1"/>
    </source>
</evidence>
<dbReference type="Proteomes" id="UP000790787">
    <property type="component" value="Chromosome 10"/>
</dbReference>
<protein>
    <submittedName>
        <fullName evidence="2">Uncharacterized protein LOC107799576 isoform X1</fullName>
    </submittedName>
</protein>
<gene>
    <name evidence="2" type="primary">LOC107799576</name>
</gene>
<keyword evidence="1" id="KW-1185">Reference proteome</keyword>
<evidence type="ECO:0000313" key="1">
    <source>
        <dbReference type="Proteomes" id="UP000790787"/>
    </source>
</evidence>
<name>A0AC58S0X2_TOBAC</name>
<organism evidence="1 2">
    <name type="scientific">Nicotiana tabacum</name>
    <name type="common">Common tobacco</name>
    <dbReference type="NCBI Taxonomy" id="4097"/>
    <lineage>
        <taxon>Eukaryota</taxon>
        <taxon>Viridiplantae</taxon>
        <taxon>Streptophyta</taxon>
        <taxon>Embryophyta</taxon>
        <taxon>Tracheophyta</taxon>
        <taxon>Spermatophyta</taxon>
        <taxon>Magnoliopsida</taxon>
        <taxon>eudicotyledons</taxon>
        <taxon>Gunneridae</taxon>
        <taxon>Pentapetalae</taxon>
        <taxon>asterids</taxon>
        <taxon>lamiids</taxon>
        <taxon>Solanales</taxon>
        <taxon>Solanaceae</taxon>
        <taxon>Nicotianoideae</taxon>
        <taxon>Nicotianeae</taxon>
        <taxon>Nicotiana</taxon>
    </lineage>
</organism>
<sequence length="447" mass="52559">MPPRLRNLYTGTCAKSKHFQTYIRTYNNLFAFTSLGATYDKDLAKRNRDIYTFRVQGQMYHFIDDLYPRERRPRNLQLYFYDNDNEVGSRMACSDKINELIVKELMDILKDNPYSIFLRSLTAIPNLQNFHIALNCDAGLDQRVYNLPTTTDIAAIQVDENDSDATHTPHVQIYTHSDNTHKINYYFGCYDPLQYPLLFPFGQGGWHCSIKKFRHPENIPRNRTLFDSEQLPNINIFSSVDGYLDMETQNLEQGKCKRNVVSVREYYYYKLQMRNDDEDEILHTGRLFQQYSVDEYIKLETQRLDFVVFNQDLFRMSVLQGLLDVLRLGERDASNVGKQTFLPNSFIGGPRDIRQRYMDAIVLVQHFGKLDLFITMTCNSSWIEIEEHLSSSDEAQNRSDLISRVFRAKIEELKTDILKRNIFGKVVAFMYTVKKNEAYPMLIFLLF</sequence>
<dbReference type="RefSeq" id="XP_075078593.1">
    <property type="nucleotide sequence ID" value="XM_075222492.1"/>
</dbReference>
<proteinExistence type="predicted"/>
<reference evidence="1" key="1">
    <citation type="journal article" date="2014" name="Nat. Commun.">
        <title>The tobacco genome sequence and its comparison with those of tomato and potato.</title>
        <authorList>
            <person name="Sierro N."/>
            <person name="Battey J.N."/>
            <person name="Ouadi S."/>
            <person name="Bakaher N."/>
            <person name="Bovet L."/>
            <person name="Willig A."/>
            <person name="Goepfert S."/>
            <person name="Peitsch M.C."/>
            <person name="Ivanov N.V."/>
        </authorList>
    </citation>
    <scope>NUCLEOTIDE SEQUENCE [LARGE SCALE GENOMIC DNA]</scope>
</reference>
<accession>A0AC58S0X2</accession>
<reference evidence="2" key="2">
    <citation type="submission" date="2025-08" db="UniProtKB">
        <authorList>
            <consortium name="RefSeq"/>
        </authorList>
    </citation>
    <scope>IDENTIFICATION</scope>
    <source>
        <tissue evidence="2">Leaf</tissue>
    </source>
</reference>